<evidence type="ECO:0000256" key="3">
    <source>
        <dbReference type="SAM" id="MobiDB-lite"/>
    </source>
</evidence>
<dbReference type="PANTHER" id="PTHR18870:SF9">
    <property type="entry name" value="PROTEIN TAG-278-RELATED"/>
    <property type="match status" value="1"/>
</dbReference>
<feature type="compositionally biased region" description="Polar residues" evidence="3">
    <location>
        <begin position="120"/>
        <end position="144"/>
    </location>
</feature>
<feature type="compositionally biased region" description="Basic and acidic residues" evidence="3">
    <location>
        <begin position="31"/>
        <end position="45"/>
    </location>
</feature>
<feature type="region of interest" description="Disordered" evidence="3">
    <location>
        <begin position="903"/>
        <end position="930"/>
    </location>
</feature>
<dbReference type="InterPro" id="IPR039478">
    <property type="entry name" value="FAM184A/B_N"/>
</dbReference>
<feature type="compositionally biased region" description="Basic and acidic residues" evidence="3">
    <location>
        <begin position="772"/>
        <end position="795"/>
    </location>
</feature>
<feature type="compositionally biased region" description="Polar residues" evidence="3">
    <location>
        <begin position="914"/>
        <end position="926"/>
    </location>
</feature>
<name>A0AAN5DHZ2_9BILA</name>
<feature type="compositionally biased region" description="Polar residues" evidence="3">
    <location>
        <begin position="1124"/>
        <end position="1133"/>
    </location>
</feature>
<feature type="compositionally biased region" description="Low complexity" evidence="3">
    <location>
        <begin position="1075"/>
        <end position="1102"/>
    </location>
</feature>
<organism evidence="5 6">
    <name type="scientific">Pristionchus mayeri</name>
    <dbReference type="NCBI Taxonomy" id="1317129"/>
    <lineage>
        <taxon>Eukaryota</taxon>
        <taxon>Metazoa</taxon>
        <taxon>Ecdysozoa</taxon>
        <taxon>Nematoda</taxon>
        <taxon>Chromadorea</taxon>
        <taxon>Rhabditida</taxon>
        <taxon>Rhabditina</taxon>
        <taxon>Diplogasteromorpha</taxon>
        <taxon>Diplogasteroidea</taxon>
        <taxon>Neodiplogasteridae</taxon>
        <taxon>Pristionchus</taxon>
    </lineage>
</organism>
<dbReference type="PANTHER" id="PTHR18870">
    <property type="entry name" value="PROTEIN TAG-278-RELATED"/>
    <property type="match status" value="1"/>
</dbReference>
<feature type="region of interest" description="Disordered" evidence="3">
    <location>
        <begin position="975"/>
        <end position="1142"/>
    </location>
</feature>
<dbReference type="AlphaFoldDB" id="A0AAN5DHZ2"/>
<gene>
    <name evidence="5" type="ORF">PMAYCL1PPCAC_32499</name>
</gene>
<feature type="region of interest" description="Disordered" evidence="3">
    <location>
        <begin position="721"/>
        <end position="745"/>
    </location>
</feature>
<dbReference type="Pfam" id="PF15665">
    <property type="entry name" value="FAM184"/>
    <property type="match status" value="1"/>
</dbReference>
<evidence type="ECO:0000313" key="6">
    <source>
        <dbReference type="Proteomes" id="UP001328107"/>
    </source>
</evidence>
<reference evidence="6" key="1">
    <citation type="submission" date="2022-10" db="EMBL/GenBank/DDBJ databases">
        <title>Genome assembly of Pristionchus species.</title>
        <authorList>
            <person name="Yoshida K."/>
            <person name="Sommer R.J."/>
        </authorList>
    </citation>
    <scope>NUCLEOTIDE SEQUENCE [LARGE SCALE GENOMIC DNA]</scope>
    <source>
        <strain evidence="6">RS5460</strain>
    </source>
</reference>
<feature type="region of interest" description="Disordered" evidence="3">
    <location>
        <begin position="772"/>
        <end position="813"/>
    </location>
</feature>
<feature type="compositionally biased region" description="Basic and acidic residues" evidence="3">
    <location>
        <begin position="1016"/>
        <end position="1049"/>
    </location>
</feature>
<evidence type="ECO:0000259" key="4">
    <source>
        <dbReference type="Pfam" id="PF15665"/>
    </source>
</evidence>
<keyword evidence="6" id="KW-1185">Reference proteome</keyword>
<accession>A0AAN5DHZ2</accession>
<feature type="compositionally biased region" description="Polar residues" evidence="3">
    <location>
        <begin position="997"/>
        <end position="1015"/>
    </location>
</feature>
<feature type="domain" description="Protein FAM184A/B N-terminal" evidence="4">
    <location>
        <begin position="179"/>
        <end position="337"/>
    </location>
</feature>
<sequence>ISQGLPERRRPPSAAPLSTGSARSRNCTRRGNMDKFRDRLGHMSEELDGSLRSVSPLSSRSGRRNSRSPRPHKTDENFWNVRRVEPTSTSSIMHDSRPNIAAWPAPPPTNVLERPHASHQHLQVNTVQPVPQSSSPALSPNPSVSGRPGPYDDVSDSAFLSMIARSRASMTDPRNPTQGREVELKRKIQTLEDTVAEYERQKYNVMGTFTEYRERVAEREKKLEADYSTKIISLSEEVLAAKKDFEQRMKHFQSLQERFEREKEQALEKLRQEHQKEIQLLEQRFSESQLLNLEQKYLLEIQRLEEERKSLRQEKDRLGETFEMKLRRAQSLYETELAAAKMLYSRELEALRDHEEALKEELLARQEDFHDRIQELQHQAKRSRDELSSCKNEVTALEKRLFSKEQEVQQISQELEEARNETNDALRRLTTMESQLEQTTTKFQEQEEDLRRKCDLLDAVEATKIKLEAVIKGLQAEVKTLKQKVDFLEKERQNLQSQSESQTQLQNSQVHALEAVLESVKGERESTKEHYENLLTKEREQADARELSMKKEFTIKLNELEEQYNSLKEDLQHTARMDKDELREATEQEIEALRTEKSALEAQVSALKAQYVDGNEEPEVMESKLAEILKQTESLSECLQTQRDRITSKDEEIARLRKRVDEENQVTEDQLLVLREEVKMEMMVAAGGNGETEELHARIAELEVQCEKDEQELEEDAEKIRTLESENSRLKEELNSRAADDNEKTVKKALAKQESTLRDEFSRKIEEAVAEEKEKAEKAMEEKTAEMAKKHETEKAQLTSELSSMRESSGASDQKLIELQAKCDSLMDEMDGIKGQLAKKTEQIDHLTKSGDGQRSEEARRVLVLEDELLHEKKSHVEEIEGLRKEKESFAARIAELQTELEAKQRELEEQSEKNAQSVETSSIDVQTDEMEKPAPVAIVDLAKEKELRIRIIELESTLEQKEALITELHERIDTVIMDDMPKKKDRSSSVGGEHSLSGNLKCQKNKLQNFVSSMTDKKEKREAEAQAAAKKKEAEKAEKEAHAIKEKSPSIQRSKSPSLLTRLRERSPGKAKMQQQQQQSSMEGASSSSLSSSSRNLLSPSDADMDRRSPSRALFSRNKKESSTQPPSNSANEKSRPAWKI</sequence>
<proteinExistence type="predicted"/>
<feature type="compositionally biased region" description="Polar residues" evidence="3">
    <location>
        <begin position="1050"/>
        <end position="1060"/>
    </location>
</feature>
<evidence type="ECO:0000256" key="2">
    <source>
        <dbReference type="SAM" id="Coils"/>
    </source>
</evidence>
<evidence type="ECO:0000313" key="5">
    <source>
        <dbReference type="EMBL" id="GMR62304.1"/>
    </source>
</evidence>
<protein>
    <recommendedName>
        <fullName evidence="4">Protein FAM184A/B N-terminal domain-containing protein</fullName>
    </recommendedName>
</protein>
<feature type="coiled-coil region" evidence="2">
    <location>
        <begin position="945"/>
        <end position="972"/>
    </location>
</feature>
<feature type="compositionally biased region" description="Polar residues" evidence="3">
    <location>
        <begin position="797"/>
        <end position="812"/>
    </location>
</feature>
<feature type="compositionally biased region" description="Basic and acidic residues" evidence="3">
    <location>
        <begin position="1"/>
        <end position="10"/>
    </location>
</feature>
<dbReference type="Proteomes" id="UP001328107">
    <property type="component" value="Unassembled WGS sequence"/>
</dbReference>
<dbReference type="Gene3D" id="1.10.287.1490">
    <property type="match status" value="1"/>
</dbReference>
<feature type="region of interest" description="Disordered" evidence="3">
    <location>
        <begin position="1"/>
        <end position="155"/>
    </location>
</feature>
<evidence type="ECO:0000256" key="1">
    <source>
        <dbReference type="ARBA" id="ARBA00023054"/>
    </source>
</evidence>
<feature type="compositionally biased region" description="Basic and acidic residues" evidence="3">
    <location>
        <begin position="903"/>
        <end position="913"/>
    </location>
</feature>
<feature type="compositionally biased region" description="Polar residues" evidence="3">
    <location>
        <begin position="16"/>
        <end position="25"/>
    </location>
</feature>
<feature type="compositionally biased region" description="Basic residues" evidence="3">
    <location>
        <begin position="61"/>
        <end position="71"/>
    </location>
</feature>
<feature type="non-terminal residue" evidence="5">
    <location>
        <position position="1"/>
    </location>
</feature>
<feature type="compositionally biased region" description="Low complexity" evidence="3">
    <location>
        <begin position="50"/>
        <end position="60"/>
    </location>
</feature>
<keyword evidence="1 2" id="KW-0175">Coiled coil</keyword>
<dbReference type="EMBL" id="BTRK01000006">
    <property type="protein sequence ID" value="GMR62304.1"/>
    <property type="molecule type" value="Genomic_DNA"/>
</dbReference>
<comment type="caution">
    <text evidence="5">The sequence shown here is derived from an EMBL/GenBank/DDBJ whole genome shotgun (WGS) entry which is preliminary data.</text>
</comment>